<gene>
    <name evidence="2" type="ORF">GCM10008101_17250</name>
</gene>
<name>A0ABQ3C156_9GAMM</name>
<reference evidence="3" key="1">
    <citation type="journal article" date="2019" name="Int. J. Syst. Evol. Microbiol.">
        <title>The Global Catalogue of Microorganisms (GCM) 10K type strain sequencing project: providing services to taxonomists for standard genome sequencing and annotation.</title>
        <authorList>
            <consortium name="The Broad Institute Genomics Platform"/>
            <consortium name="The Broad Institute Genome Sequencing Center for Infectious Disease"/>
            <person name="Wu L."/>
            <person name="Ma J."/>
        </authorList>
    </citation>
    <scope>NUCLEOTIDE SEQUENCE [LARGE SCALE GENOMIC DNA]</scope>
    <source>
        <strain evidence="3">KCTC 22558</strain>
    </source>
</reference>
<sequence length="170" mass="18180">MIDIPAHWQAAWQATPASAWLAVGAVVLLQRVARRFGLWIYAAFALPGTLAHELAHYGVALLLAARPQLPRLWPERTATGWRLGSVAFRAPWWRAGPIALAPLLLAPAALAWCVLLVAGASGAWLALHAWIAGTLLGAALPSRADVRIALPFLALASVVVLSAFAWHRLA</sequence>
<keyword evidence="1" id="KW-0812">Transmembrane</keyword>
<feature type="transmembrane region" description="Helical" evidence="1">
    <location>
        <begin position="148"/>
        <end position="166"/>
    </location>
</feature>
<keyword evidence="1" id="KW-0472">Membrane</keyword>
<evidence type="ECO:0000313" key="3">
    <source>
        <dbReference type="Proteomes" id="UP000643403"/>
    </source>
</evidence>
<feature type="transmembrane region" description="Helical" evidence="1">
    <location>
        <begin position="36"/>
        <end position="65"/>
    </location>
</feature>
<feature type="transmembrane region" description="Helical" evidence="1">
    <location>
        <begin position="98"/>
        <end position="117"/>
    </location>
</feature>
<protein>
    <recommendedName>
        <fullName evidence="4">Peptidase M50B-like</fullName>
    </recommendedName>
</protein>
<dbReference type="Proteomes" id="UP000643403">
    <property type="component" value="Unassembled WGS sequence"/>
</dbReference>
<proteinExistence type="predicted"/>
<evidence type="ECO:0008006" key="4">
    <source>
        <dbReference type="Google" id="ProtNLM"/>
    </source>
</evidence>
<evidence type="ECO:0000313" key="2">
    <source>
        <dbReference type="EMBL" id="GGZ64205.1"/>
    </source>
</evidence>
<evidence type="ECO:0000256" key="1">
    <source>
        <dbReference type="SAM" id="Phobius"/>
    </source>
</evidence>
<keyword evidence="3" id="KW-1185">Reference proteome</keyword>
<dbReference type="RefSeq" id="WP_189449024.1">
    <property type="nucleotide sequence ID" value="NZ_BMXY01000002.1"/>
</dbReference>
<accession>A0ABQ3C156</accession>
<dbReference type="EMBL" id="BMXY01000002">
    <property type="protein sequence ID" value="GGZ64205.1"/>
    <property type="molecule type" value="Genomic_DNA"/>
</dbReference>
<organism evidence="2 3">
    <name type="scientific">Cognatilysobacter xinjiangensis</name>
    <dbReference type="NCBI Taxonomy" id="546892"/>
    <lineage>
        <taxon>Bacteria</taxon>
        <taxon>Pseudomonadati</taxon>
        <taxon>Pseudomonadota</taxon>
        <taxon>Gammaproteobacteria</taxon>
        <taxon>Lysobacterales</taxon>
        <taxon>Lysobacteraceae</taxon>
        <taxon>Cognatilysobacter</taxon>
    </lineage>
</organism>
<comment type="caution">
    <text evidence="2">The sequence shown here is derived from an EMBL/GenBank/DDBJ whole genome shotgun (WGS) entry which is preliminary data.</text>
</comment>
<keyword evidence="1" id="KW-1133">Transmembrane helix</keyword>
<feature type="transmembrane region" description="Helical" evidence="1">
    <location>
        <begin position="12"/>
        <end position="29"/>
    </location>
</feature>